<evidence type="ECO:0000313" key="7">
    <source>
        <dbReference type="Proteomes" id="UP000752696"/>
    </source>
</evidence>
<dbReference type="InterPro" id="IPR000832">
    <property type="entry name" value="GPCR_2_secretin-like"/>
</dbReference>
<protein>
    <recommendedName>
        <fullName evidence="8">G-protein coupled receptors family 2 profile 2 domain-containing protein</fullName>
    </recommendedName>
</protein>
<keyword evidence="2" id="KW-0812">Transmembrane</keyword>
<reference evidence="6" key="1">
    <citation type="submission" date="2020-07" db="EMBL/GenBank/DDBJ databases">
        <authorList>
            <person name="Nazaruddin N."/>
        </authorList>
    </citation>
    <scope>NUCLEOTIDE SEQUENCE</scope>
</reference>
<keyword evidence="3" id="KW-1133">Transmembrane helix</keyword>
<dbReference type="GO" id="GO:0016020">
    <property type="term" value="C:membrane"/>
    <property type="evidence" value="ECO:0007669"/>
    <property type="project" value="UniProtKB-SubCell"/>
</dbReference>
<keyword evidence="4" id="KW-0472">Membrane</keyword>
<dbReference type="Proteomes" id="UP000752696">
    <property type="component" value="Unassembled WGS sequence"/>
</dbReference>
<evidence type="ECO:0000256" key="5">
    <source>
        <dbReference type="SAM" id="MobiDB-lite"/>
    </source>
</evidence>
<comment type="subcellular location">
    <subcellularLocation>
        <location evidence="1">Membrane</location>
        <topology evidence="1">Multi-pass membrane protein</topology>
    </subcellularLocation>
</comment>
<comment type="caution">
    <text evidence="6">The sequence shown here is derived from an EMBL/GenBank/DDBJ whole genome shotgun (WGS) entry which is preliminary data.</text>
</comment>
<sequence>MRKQRIKWPSWCSQDSELCISLGLSLQYLRMTVVCWLAAMCHHLYASVASIPRRDDPPTYLKYSLFAWGAPFVNLGVAIFLQIREAASIWNVADLTPFNCWDEGNDLYVRFTRGAAASFRGLLSNQSCDRVQVPLLFPIDDLAPDCQTVVVLYVVRDYSPFPIRSSQTDYRPVNRWISFTQIHVQHAAGNQAAGEDEETKSTADDPVLQSVHDSGPGGWLRCRVQGVESPFPLGRVLHWTLSA</sequence>
<evidence type="ECO:0008006" key="8">
    <source>
        <dbReference type="Google" id="ProtNLM"/>
    </source>
</evidence>
<organism evidence="6 7">
    <name type="scientific">Heterotrigona itama</name>
    <dbReference type="NCBI Taxonomy" id="395501"/>
    <lineage>
        <taxon>Eukaryota</taxon>
        <taxon>Metazoa</taxon>
        <taxon>Ecdysozoa</taxon>
        <taxon>Arthropoda</taxon>
        <taxon>Hexapoda</taxon>
        <taxon>Insecta</taxon>
        <taxon>Pterygota</taxon>
        <taxon>Neoptera</taxon>
        <taxon>Endopterygota</taxon>
        <taxon>Hymenoptera</taxon>
        <taxon>Apocrita</taxon>
        <taxon>Aculeata</taxon>
        <taxon>Apoidea</taxon>
        <taxon>Anthophila</taxon>
        <taxon>Apidae</taxon>
        <taxon>Heterotrigona</taxon>
    </lineage>
</organism>
<dbReference type="EMBL" id="CAJDYZ010010745">
    <property type="protein sequence ID" value="CAD1478418.1"/>
    <property type="molecule type" value="Genomic_DNA"/>
</dbReference>
<dbReference type="OrthoDB" id="6134459at2759"/>
<dbReference type="Gene3D" id="1.20.1070.10">
    <property type="entry name" value="Rhodopsin 7-helix transmembrane proteins"/>
    <property type="match status" value="1"/>
</dbReference>
<accession>A0A6V7HDX8</accession>
<evidence type="ECO:0000256" key="3">
    <source>
        <dbReference type="ARBA" id="ARBA00022989"/>
    </source>
</evidence>
<evidence type="ECO:0000256" key="1">
    <source>
        <dbReference type="ARBA" id="ARBA00004141"/>
    </source>
</evidence>
<keyword evidence="7" id="KW-1185">Reference proteome</keyword>
<proteinExistence type="predicted"/>
<feature type="non-terminal residue" evidence="6">
    <location>
        <position position="1"/>
    </location>
</feature>
<evidence type="ECO:0000313" key="6">
    <source>
        <dbReference type="EMBL" id="CAD1478418.1"/>
    </source>
</evidence>
<dbReference type="GO" id="GO:0004930">
    <property type="term" value="F:G protein-coupled receptor activity"/>
    <property type="evidence" value="ECO:0007669"/>
    <property type="project" value="InterPro"/>
</dbReference>
<evidence type="ECO:0000256" key="2">
    <source>
        <dbReference type="ARBA" id="ARBA00022692"/>
    </source>
</evidence>
<feature type="region of interest" description="Disordered" evidence="5">
    <location>
        <begin position="188"/>
        <end position="209"/>
    </location>
</feature>
<dbReference type="AlphaFoldDB" id="A0A6V7HDX8"/>
<evidence type="ECO:0000256" key="4">
    <source>
        <dbReference type="ARBA" id="ARBA00023136"/>
    </source>
</evidence>
<gene>
    <name evidence="6" type="ORF">MHI_LOCUS794830</name>
</gene>
<dbReference type="Pfam" id="PF00002">
    <property type="entry name" value="7tm_2"/>
    <property type="match status" value="1"/>
</dbReference>
<name>A0A6V7HDX8_9HYME</name>